<dbReference type="InterPro" id="IPR003439">
    <property type="entry name" value="ABC_transporter-like_ATP-bd"/>
</dbReference>
<evidence type="ECO:0000313" key="12">
    <source>
        <dbReference type="Proteomes" id="UP001234585"/>
    </source>
</evidence>
<evidence type="ECO:0000256" key="8">
    <source>
        <dbReference type="ARBA" id="ARBA00022967"/>
    </source>
</evidence>
<evidence type="ECO:0000256" key="3">
    <source>
        <dbReference type="ARBA" id="ARBA00022475"/>
    </source>
</evidence>
<reference evidence="11 12" key="1">
    <citation type="submission" date="2023-08" db="EMBL/GenBank/DDBJ databases">
        <title>Pathogen: clinical or host-associated sample.</title>
        <authorList>
            <person name="Hergert J."/>
            <person name="Casey R."/>
            <person name="Wagner J."/>
            <person name="Young E.L."/>
            <person name="Oakeson K.F."/>
        </authorList>
    </citation>
    <scope>NUCLEOTIDE SEQUENCE [LARGE SCALE GENOMIC DNA]</scope>
    <source>
        <strain evidence="11 12">1760953</strain>
        <plasmid evidence="11 12">unnamed2</plasmid>
    </source>
</reference>
<keyword evidence="6" id="KW-0547">Nucleotide-binding</keyword>
<dbReference type="PANTHER" id="PTHR43790">
    <property type="entry name" value="CARBOHYDRATE TRANSPORT ATP-BINDING PROTEIN MG119-RELATED"/>
    <property type="match status" value="1"/>
</dbReference>
<proteinExistence type="inferred from homology"/>
<geneLocation type="plasmid" evidence="11 12">
    <name>unnamed2</name>
</geneLocation>
<keyword evidence="3" id="KW-1003">Cell membrane</keyword>
<dbReference type="EMBL" id="CP132304">
    <property type="protein sequence ID" value="WLS00736.1"/>
    <property type="molecule type" value="Genomic_DNA"/>
</dbReference>
<evidence type="ECO:0000259" key="10">
    <source>
        <dbReference type="PROSITE" id="PS50893"/>
    </source>
</evidence>
<comment type="similarity">
    <text evidence="1">Belongs to the ABC transporter superfamily.</text>
</comment>
<dbReference type="Pfam" id="PF00005">
    <property type="entry name" value="ABC_tran"/>
    <property type="match status" value="2"/>
</dbReference>
<keyword evidence="11" id="KW-0614">Plasmid</keyword>
<keyword evidence="8" id="KW-1278">Translocase</keyword>
<accession>A0AA50CRQ6</accession>
<keyword evidence="7 11" id="KW-0067">ATP-binding</keyword>
<protein>
    <submittedName>
        <fullName evidence="11">Sugar ABC transporter ATP-binding protein</fullName>
    </submittedName>
</protein>
<feature type="domain" description="ABC transporter" evidence="10">
    <location>
        <begin position="5"/>
        <end position="240"/>
    </location>
</feature>
<feature type="domain" description="ABC transporter" evidence="10">
    <location>
        <begin position="252"/>
        <end position="497"/>
    </location>
</feature>
<organism evidence="11 12">
    <name type="scientific">Shinella sumterensis</name>
    <dbReference type="NCBI Taxonomy" id="1967501"/>
    <lineage>
        <taxon>Bacteria</taxon>
        <taxon>Pseudomonadati</taxon>
        <taxon>Pseudomonadota</taxon>
        <taxon>Alphaproteobacteria</taxon>
        <taxon>Hyphomicrobiales</taxon>
        <taxon>Rhizobiaceae</taxon>
        <taxon>Shinella</taxon>
    </lineage>
</organism>
<dbReference type="SMART" id="SM00382">
    <property type="entry name" value="AAA"/>
    <property type="match status" value="2"/>
</dbReference>
<evidence type="ECO:0000256" key="7">
    <source>
        <dbReference type="ARBA" id="ARBA00022840"/>
    </source>
</evidence>
<keyword evidence="9" id="KW-0472">Membrane</keyword>
<dbReference type="GO" id="GO:0005524">
    <property type="term" value="F:ATP binding"/>
    <property type="evidence" value="ECO:0007669"/>
    <property type="project" value="UniProtKB-KW"/>
</dbReference>
<evidence type="ECO:0000256" key="5">
    <source>
        <dbReference type="ARBA" id="ARBA00022737"/>
    </source>
</evidence>
<dbReference type="GO" id="GO:0016887">
    <property type="term" value="F:ATP hydrolysis activity"/>
    <property type="evidence" value="ECO:0007669"/>
    <property type="project" value="InterPro"/>
</dbReference>
<dbReference type="PROSITE" id="PS50893">
    <property type="entry name" value="ABC_TRANSPORTER_2"/>
    <property type="match status" value="2"/>
</dbReference>
<dbReference type="AlphaFoldDB" id="A0AA50CRQ6"/>
<dbReference type="InterPro" id="IPR050107">
    <property type="entry name" value="ABC_carbohydrate_import_ATPase"/>
</dbReference>
<dbReference type="InterPro" id="IPR017871">
    <property type="entry name" value="ABC_transporter-like_CS"/>
</dbReference>
<dbReference type="CDD" id="cd03216">
    <property type="entry name" value="ABC_Carb_Monos_I"/>
    <property type="match status" value="1"/>
</dbReference>
<evidence type="ECO:0000256" key="2">
    <source>
        <dbReference type="ARBA" id="ARBA00022448"/>
    </source>
</evidence>
<dbReference type="SUPFAM" id="SSF52540">
    <property type="entry name" value="P-loop containing nucleoside triphosphate hydrolases"/>
    <property type="match status" value="2"/>
</dbReference>
<dbReference type="InterPro" id="IPR027417">
    <property type="entry name" value="P-loop_NTPase"/>
</dbReference>
<keyword evidence="2" id="KW-0813">Transport</keyword>
<gene>
    <name evidence="11" type="ORF">Q9313_24550</name>
</gene>
<keyword evidence="4" id="KW-0762">Sugar transport</keyword>
<evidence type="ECO:0000256" key="6">
    <source>
        <dbReference type="ARBA" id="ARBA00022741"/>
    </source>
</evidence>
<sequence length="499" mass="54724">MTDLLSLQGLSKSWFGIPANRDVSFSVREGSVLGIIGQNGAGKSTLMNMIGGVVKPTSGHMMWRGLPYEPAGAADATRIGIAFIHQELNLFTNLSVAENLYIDGFPRRMGLIDWKRINERSRQVLSRLSLDFDPSVEVGRLSPGERQLVEIARALHNEASLLIFDEPTTSLTPRESERLFATIEALKGQGCTIIYISHILSDVQRLCDDIVVLRDGEVVSRGTIAEFPIPLMIRSMIGRDMGGMFPPRSNQPQGATVLEARGLTQPGVIEDVDLAVHEGEIVGLFGLMGAGRSELARILFGLDKCAKGTISLKGRPLEGPVRARIEAGMAFVTENRREEGLMMDSSVADNLTLASLAAFGRGPFALIDRDRVAERTERMREELNIKANDIHSQPAKALSGGNQQKVVIGKWQLRDPDLFILDEPTRGVDVGAKYEIYSLIDEIAARGGGIMMISSELEELMGMADRIVVMNRGEIKGQVLRQDFDRERILALAFGEIAE</sequence>
<dbReference type="PANTHER" id="PTHR43790:SF3">
    <property type="entry name" value="D-ALLOSE IMPORT ATP-BINDING PROTEIN ALSA-RELATED"/>
    <property type="match status" value="1"/>
</dbReference>
<dbReference type="Gene3D" id="3.40.50.300">
    <property type="entry name" value="P-loop containing nucleotide triphosphate hydrolases"/>
    <property type="match status" value="2"/>
</dbReference>
<dbReference type="CDD" id="cd03215">
    <property type="entry name" value="ABC_Carb_Monos_II"/>
    <property type="match status" value="1"/>
</dbReference>
<evidence type="ECO:0000256" key="1">
    <source>
        <dbReference type="ARBA" id="ARBA00005417"/>
    </source>
</evidence>
<keyword evidence="12" id="KW-1185">Reference proteome</keyword>
<name>A0AA50CRQ6_9HYPH</name>
<evidence type="ECO:0000313" key="11">
    <source>
        <dbReference type="EMBL" id="WLS00736.1"/>
    </source>
</evidence>
<evidence type="ECO:0000256" key="9">
    <source>
        <dbReference type="ARBA" id="ARBA00023136"/>
    </source>
</evidence>
<dbReference type="PROSITE" id="PS00211">
    <property type="entry name" value="ABC_TRANSPORTER_1"/>
    <property type="match status" value="1"/>
</dbReference>
<dbReference type="InterPro" id="IPR003593">
    <property type="entry name" value="AAA+_ATPase"/>
</dbReference>
<evidence type="ECO:0000256" key="4">
    <source>
        <dbReference type="ARBA" id="ARBA00022597"/>
    </source>
</evidence>
<keyword evidence="5" id="KW-0677">Repeat</keyword>
<dbReference type="Proteomes" id="UP001234585">
    <property type="component" value="Plasmid unnamed2"/>
</dbReference>
<dbReference type="RefSeq" id="WP_125271670.1">
    <property type="nucleotide sequence ID" value="NZ_CP132304.1"/>
</dbReference>